<protein>
    <submittedName>
        <fullName evidence="2">Rad3-related DNA helicases</fullName>
    </submittedName>
</protein>
<gene>
    <name evidence="1" type="ORF">JMUB3870_2562</name>
    <name evidence="2" type="ORF">JMUB3935_2664</name>
</gene>
<evidence type="ECO:0000313" key="3">
    <source>
        <dbReference type="Proteomes" id="UP000321378"/>
    </source>
</evidence>
<dbReference type="Proteomes" id="UP000321378">
    <property type="component" value="Chromosome"/>
</dbReference>
<keyword evidence="2" id="KW-0378">Hydrolase</keyword>
<evidence type="ECO:0000313" key="2">
    <source>
        <dbReference type="EMBL" id="BBM53653.1"/>
    </source>
</evidence>
<keyword evidence="2" id="KW-0067">ATP-binding</keyword>
<evidence type="ECO:0000313" key="4">
    <source>
        <dbReference type="Proteomes" id="UP000422644"/>
    </source>
</evidence>
<dbReference type="RefSeq" id="WP_232051207.1">
    <property type="nucleotide sequence ID" value="NZ_AP019831.1"/>
</dbReference>
<evidence type="ECO:0000313" key="1">
    <source>
        <dbReference type="EMBL" id="BBM46412.1"/>
    </source>
</evidence>
<dbReference type="Proteomes" id="UP000422644">
    <property type="component" value="Chromosome"/>
</dbReference>
<keyword evidence="4" id="KW-1185">Reference proteome</keyword>
<sequence length="302" mass="35063">MSIKKIIVLVYSILSISLIADYYKKGNEVHYEGYDHKNGKFINYNDEIKNIDLDSFEQLNPFYARDKNTVYFRGKETDIDRNSIKIIRLNLVTDKNFVYYGDKKLKVSPKNFLFVNQNVSNGSIPTIHAGSIFYVKDSQNAYHVKVDKDENIKETKLDSADVGKLVSWNEILAKDGKNIYYYGEKIGYIDVSSFDGNGMGYGKDKNNHYYNVTIVKDADYKSFKEIKGYINFAKDKYNVFYEDKIIEGADKKSFEPLKNGFSKDKFGYFYKEQRLEGISYEDIKDFMNSLGLGDKKVPGYKY</sequence>
<reference evidence="2 3" key="2">
    <citation type="submission" date="2019-07" db="EMBL/GenBank/DDBJ databases">
        <title>Complete Genome Sequence of Leptotrichia trevisanii Strain JMUB3935.</title>
        <authorList>
            <person name="Watanabe S."/>
            <person name="Cui L."/>
        </authorList>
    </citation>
    <scope>NUCLEOTIDE SEQUENCE [LARGE SCALE GENOMIC DNA]</scope>
    <source>
        <strain evidence="2 3">JMUB3935</strain>
    </source>
</reference>
<dbReference type="AlphaFoldDB" id="A0A510KU87"/>
<keyword evidence="2" id="KW-0547">Nucleotide-binding</keyword>
<proteinExistence type="predicted"/>
<dbReference type="EMBL" id="AP019840">
    <property type="protein sequence ID" value="BBM53653.1"/>
    <property type="molecule type" value="Genomic_DNA"/>
</dbReference>
<accession>A0A510KU87</accession>
<keyword evidence="2" id="KW-0347">Helicase</keyword>
<dbReference type="InterPro" id="IPR027375">
    <property type="entry name" value="DKNYY"/>
</dbReference>
<reference evidence="1 4" key="1">
    <citation type="submission" date="2019-07" db="EMBL/GenBank/DDBJ databases">
        <title>Complete Genome Sequence of Leptotrichia trevisanii Strain JMUB3870.</title>
        <authorList>
            <person name="Watanabe S."/>
            <person name="Cui L."/>
        </authorList>
    </citation>
    <scope>NUCLEOTIDE SEQUENCE [LARGE SCALE GENOMIC DNA]</scope>
    <source>
        <strain evidence="1 4">JMUB3870</strain>
    </source>
</reference>
<name>A0A510KU87_9FUSO</name>
<dbReference type="GO" id="GO:0004386">
    <property type="term" value="F:helicase activity"/>
    <property type="evidence" value="ECO:0007669"/>
    <property type="project" value="UniProtKB-KW"/>
</dbReference>
<dbReference type="EMBL" id="AP019831">
    <property type="protein sequence ID" value="BBM46412.1"/>
    <property type="molecule type" value="Genomic_DNA"/>
</dbReference>
<organism evidence="2 3">
    <name type="scientific">Leptotrichia trevisanii</name>
    <dbReference type="NCBI Taxonomy" id="109328"/>
    <lineage>
        <taxon>Bacteria</taxon>
        <taxon>Fusobacteriati</taxon>
        <taxon>Fusobacteriota</taxon>
        <taxon>Fusobacteriia</taxon>
        <taxon>Fusobacteriales</taxon>
        <taxon>Leptotrichiaceae</taxon>
        <taxon>Leptotrichia</taxon>
    </lineage>
</organism>
<dbReference type="Pfam" id="PF13644">
    <property type="entry name" value="DKNYY"/>
    <property type="match status" value="1"/>
</dbReference>